<dbReference type="InterPro" id="IPR018187">
    <property type="entry name" value="Asp/Glu_racemase_AS_1"/>
</dbReference>
<gene>
    <name evidence="3" type="ORF">EV188_102272</name>
</gene>
<evidence type="ECO:0000256" key="2">
    <source>
        <dbReference type="SAM" id="MobiDB-lite"/>
    </source>
</evidence>
<dbReference type="InterPro" id="IPR033134">
    <property type="entry name" value="Asp/Glu_racemase_AS_2"/>
</dbReference>
<feature type="compositionally biased region" description="Basic and acidic residues" evidence="2">
    <location>
        <begin position="295"/>
        <end position="305"/>
    </location>
</feature>
<evidence type="ECO:0000313" key="3">
    <source>
        <dbReference type="EMBL" id="TDQ62617.1"/>
    </source>
</evidence>
<dbReference type="InterPro" id="IPR015942">
    <property type="entry name" value="Asp/Glu/hydantoin_racemase"/>
</dbReference>
<keyword evidence="4" id="KW-1185">Reference proteome</keyword>
<dbReference type="PROSITE" id="PS00923">
    <property type="entry name" value="ASP_GLU_RACEMASE_1"/>
    <property type="match status" value="1"/>
</dbReference>
<reference evidence="3 4" key="1">
    <citation type="submission" date="2019-03" db="EMBL/GenBank/DDBJ databases">
        <title>Genomic Encyclopedia of Type Strains, Phase IV (KMG-IV): sequencing the most valuable type-strain genomes for metagenomic binning, comparative biology and taxonomic classification.</title>
        <authorList>
            <person name="Goeker M."/>
        </authorList>
    </citation>
    <scope>NUCLEOTIDE SEQUENCE [LARGE SCALE GENOMIC DNA]</scope>
    <source>
        <strain evidence="3 4">DSM 45775</strain>
    </source>
</reference>
<sequence>MVLDSASMVGQRVALIDSGCGLLPTAGWLRHLRPDLALDLYLDPEGMPWGSKPSEWIVDRVVGTGRRAVARGADAIVVPCNTASVTAVVPLRAAVEPERPVVATVPAVKPAGATGLPFAVWATERTTASAYQADLLEQFAAPGQADAVACPGLATAVEHADAAAVRDAVALAAARTPARARSVVLGCTHYPLVVDDILAALPPGTGLHDSSRAVAGQALRRLGIPEDPAAEPAEVRVHLGGDEGPLPAAALTYPIGRALARGGRIARAELPATDESGRGTDPDTAEQPALPGRRSGAELDPSSRV</sequence>
<keyword evidence="1" id="KW-0413">Isomerase</keyword>
<evidence type="ECO:0000313" key="4">
    <source>
        <dbReference type="Proteomes" id="UP000295705"/>
    </source>
</evidence>
<dbReference type="PANTHER" id="PTHR21198:SF2">
    <property type="entry name" value="GLUTAMATE RACEMASE"/>
    <property type="match status" value="1"/>
</dbReference>
<dbReference type="GO" id="GO:0008881">
    <property type="term" value="F:glutamate racemase activity"/>
    <property type="evidence" value="ECO:0007669"/>
    <property type="project" value="TreeGrafter"/>
</dbReference>
<dbReference type="PROSITE" id="PS00924">
    <property type="entry name" value="ASP_GLU_RACEMASE_2"/>
    <property type="match status" value="1"/>
</dbReference>
<feature type="region of interest" description="Disordered" evidence="2">
    <location>
        <begin position="266"/>
        <end position="305"/>
    </location>
</feature>
<dbReference type="Pfam" id="PF01177">
    <property type="entry name" value="Asp_Glu_race"/>
    <property type="match status" value="1"/>
</dbReference>
<dbReference type="GO" id="GO:0009252">
    <property type="term" value="P:peptidoglycan biosynthetic process"/>
    <property type="evidence" value="ECO:0007669"/>
    <property type="project" value="TreeGrafter"/>
</dbReference>
<organism evidence="3 4">
    <name type="scientific">Actinomycetospora succinea</name>
    <dbReference type="NCBI Taxonomy" id="663603"/>
    <lineage>
        <taxon>Bacteria</taxon>
        <taxon>Bacillati</taxon>
        <taxon>Actinomycetota</taxon>
        <taxon>Actinomycetes</taxon>
        <taxon>Pseudonocardiales</taxon>
        <taxon>Pseudonocardiaceae</taxon>
        <taxon>Actinomycetospora</taxon>
    </lineage>
</organism>
<comment type="caution">
    <text evidence="3">The sequence shown here is derived from an EMBL/GenBank/DDBJ whole genome shotgun (WGS) entry which is preliminary data.</text>
</comment>
<protein>
    <submittedName>
        <fullName evidence="3">Glutamate racemase</fullName>
    </submittedName>
</protein>
<name>A0A4R6VHB5_9PSEU</name>
<dbReference type="Gene3D" id="3.40.50.1860">
    <property type="match status" value="2"/>
</dbReference>
<dbReference type="SUPFAM" id="SSF53681">
    <property type="entry name" value="Aspartate/glutamate racemase"/>
    <property type="match status" value="2"/>
</dbReference>
<proteinExistence type="predicted"/>
<dbReference type="PANTHER" id="PTHR21198">
    <property type="entry name" value="GLUTAMATE RACEMASE"/>
    <property type="match status" value="1"/>
</dbReference>
<dbReference type="Proteomes" id="UP000295705">
    <property type="component" value="Unassembled WGS sequence"/>
</dbReference>
<accession>A0A4R6VHB5</accession>
<dbReference type="AlphaFoldDB" id="A0A4R6VHB5"/>
<dbReference type="EMBL" id="SNYO01000002">
    <property type="protein sequence ID" value="TDQ62617.1"/>
    <property type="molecule type" value="Genomic_DNA"/>
</dbReference>
<dbReference type="InterPro" id="IPR001920">
    <property type="entry name" value="Asp/Glu_race"/>
</dbReference>
<evidence type="ECO:0000256" key="1">
    <source>
        <dbReference type="ARBA" id="ARBA00023235"/>
    </source>
</evidence>